<keyword evidence="1" id="KW-1133">Transmembrane helix</keyword>
<gene>
    <name evidence="2" type="ORF">ACFOOI_09990</name>
</gene>
<organism evidence="2 3">
    <name type="scientific">Lacihabitans lacunae</name>
    <dbReference type="NCBI Taxonomy" id="1028214"/>
    <lineage>
        <taxon>Bacteria</taxon>
        <taxon>Pseudomonadati</taxon>
        <taxon>Bacteroidota</taxon>
        <taxon>Cytophagia</taxon>
        <taxon>Cytophagales</taxon>
        <taxon>Leadbetterellaceae</taxon>
        <taxon>Lacihabitans</taxon>
    </lineage>
</organism>
<keyword evidence="1" id="KW-0472">Membrane</keyword>
<feature type="transmembrane region" description="Helical" evidence="1">
    <location>
        <begin position="63"/>
        <end position="82"/>
    </location>
</feature>
<evidence type="ECO:0000256" key="1">
    <source>
        <dbReference type="SAM" id="Phobius"/>
    </source>
</evidence>
<keyword evidence="3" id="KW-1185">Reference proteome</keyword>
<feature type="transmembrane region" description="Helical" evidence="1">
    <location>
        <begin position="299"/>
        <end position="321"/>
    </location>
</feature>
<name>A0ABV7YUE8_9BACT</name>
<feature type="transmembrane region" description="Helical" evidence="1">
    <location>
        <begin position="220"/>
        <end position="244"/>
    </location>
</feature>
<protein>
    <submittedName>
        <fullName evidence="2">Uncharacterized protein</fullName>
    </submittedName>
</protein>
<feature type="transmembrane region" description="Helical" evidence="1">
    <location>
        <begin position="267"/>
        <end position="287"/>
    </location>
</feature>
<dbReference type="Proteomes" id="UP001595616">
    <property type="component" value="Unassembled WGS sequence"/>
</dbReference>
<dbReference type="RefSeq" id="WP_379837580.1">
    <property type="nucleotide sequence ID" value="NZ_JBHRYQ010000001.1"/>
</dbReference>
<feature type="transmembrane region" description="Helical" evidence="1">
    <location>
        <begin position="38"/>
        <end position="57"/>
    </location>
</feature>
<feature type="transmembrane region" description="Helical" evidence="1">
    <location>
        <begin position="94"/>
        <end position="113"/>
    </location>
</feature>
<accession>A0ABV7YUE8</accession>
<feature type="transmembrane region" description="Helical" evidence="1">
    <location>
        <begin position="12"/>
        <end position="31"/>
    </location>
</feature>
<evidence type="ECO:0000313" key="3">
    <source>
        <dbReference type="Proteomes" id="UP001595616"/>
    </source>
</evidence>
<feature type="transmembrane region" description="Helical" evidence="1">
    <location>
        <begin position="148"/>
        <end position="174"/>
    </location>
</feature>
<proteinExistence type="predicted"/>
<evidence type="ECO:0000313" key="2">
    <source>
        <dbReference type="EMBL" id="MFC3810984.1"/>
    </source>
</evidence>
<comment type="caution">
    <text evidence="2">The sequence shown here is derived from an EMBL/GenBank/DDBJ whole genome shotgun (WGS) entry which is preliminary data.</text>
</comment>
<reference evidence="3" key="1">
    <citation type="journal article" date="2019" name="Int. J. Syst. Evol. Microbiol.">
        <title>The Global Catalogue of Microorganisms (GCM) 10K type strain sequencing project: providing services to taxonomists for standard genome sequencing and annotation.</title>
        <authorList>
            <consortium name="The Broad Institute Genomics Platform"/>
            <consortium name="The Broad Institute Genome Sequencing Center for Infectious Disease"/>
            <person name="Wu L."/>
            <person name="Ma J."/>
        </authorList>
    </citation>
    <scope>NUCLEOTIDE SEQUENCE [LARGE SCALE GENOMIC DNA]</scope>
    <source>
        <strain evidence="3">CECT 7956</strain>
    </source>
</reference>
<sequence>MKNRLPYFHDILILLLLFTLGVVAVFISFKIFQNSDQLFSLSYLTLMIGLLYESFRITKNWKTLLYILLGSYILSFFFLLPGKREIDYNFHNRLLSLPYAFTCTFCFIIAITYEKVTTIKLTEGITLLQSMAFLYWTIDTNIWSASNIFIKALVVISIILSVFSIFNSLTYFILSKTIRLLLSIWSSSIMLVFSAENIFRIYRNETIIKSTFTFSTIGELLQYFLLGISAIYFTQNLILLLRFLPGKGYFSDLEELKKAHIDRYSDLQVHFIDSLICILLSSLYYYLNYKKQFFTIHTAIWVWFIMFPIIINLKSVAFSWLKKI</sequence>
<dbReference type="EMBL" id="JBHRYQ010000001">
    <property type="protein sequence ID" value="MFC3810984.1"/>
    <property type="molecule type" value="Genomic_DNA"/>
</dbReference>
<keyword evidence="1" id="KW-0812">Transmembrane</keyword>
<feature type="transmembrane region" description="Helical" evidence="1">
    <location>
        <begin position="180"/>
        <end position="199"/>
    </location>
</feature>
<feature type="transmembrane region" description="Helical" evidence="1">
    <location>
        <begin position="119"/>
        <end position="136"/>
    </location>
</feature>